<dbReference type="AlphaFoldDB" id="A0A2V3UBU5"/>
<protein>
    <submittedName>
        <fullName evidence="1">Uncharacterized protein</fullName>
    </submittedName>
</protein>
<reference evidence="1 2" key="1">
    <citation type="submission" date="2018-05" db="EMBL/GenBank/DDBJ databases">
        <title>Genomic Encyclopedia of Type Strains, Phase IV (KMG-IV): sequencing the most valuable type-strain genomes for metagenomic binning, comparative biology and taxonomic classification.</title>
        <authorList>
            <person name="Goeker M."/>
        </authorList>
    </citation>
    <scope>NUCLEOTIDE SEQUENCE [LARGE SCALE GENOMIC DNA]</scope>
    <source>
        <strain evidence="1 2">DSM 6462</strain>
    </source>
</reference>
<keyword evidence="2" id="KW-1185">Reference proteome</keyword>
<accession>A0A2V3UBU5</accession>
<proteinExistence type="predicted"/>
<dbReference type="EMBL" id="QJJK01000003">
    <property type="protein sequence ID" value="PXW61588.1"/>
    <property type="molecule type" value="Genomic_DNA"/>
</dbReference>
<gene>
    <name evidence="1" type="ORF">C7450_103105</name>
</gene>
<evidence type="ECO:0000313" key="1">
    <source>
        <dbReference type="EMBL" id="PXW61588.1"/>
    </source>
</evidence>
<organism evidence="1 2">
    <name type="scientific">Chelatococcus asaccharovorans</name>
    <dbReference type="NCBI Taxonomy" id="28210"/>
    <lineage>
        <taxon>Bacteria</taxon>
        <taxon>Pseudomonadati</taxon>
        <taxon>Pseudomonadota</taxon>
        <taxon>Alphaproteobacteria</taxon>
        <taxon>Hyphomicrobiales</taxon>
        <taxon>Chelatococcaceae</taxon>
        <taxon>Chelatococcus</taxon>
    </lineage>
</organism>
<name>A0A2V3UBU5_9HYPH</name>
<comment type="caution">
    <text evidence="1">The sequence shown here is derived from an EMBL/GenBank/DDBJ whole genome shotgun (WGS) entry which is preliminary data.</text>
</comment>
<dbReference type="Proteomes" id="UP000248021">
    <property type="component" value="Unassembled WGS sequence"/>
</dbReference>
<evidence type="ECO:0000313" key="2">
    <source>
        <dbReference type="Proteomes" id="UP000248021"/>
    </source>
</evidence>
<sequence length="139" mass="16004">MNDTPADTAAPRIIVTADVLREILERQPGLEVEIARSAIAKIAATIERRFDAPNRDVVDTIQSRIIEKVELDIRSRLREYMMPKIEEIAAQVVKQRLNEIIAERFQKEADKLREELSRQFNARFGRMAAALHHSKDRAE</sequence>